<evidence type="ECO:0000313" key="3">
    <source>
        <dbReference type="Proteomes" id="UP000759131"/>
    </source>
</evidence>
<dbReference type="Proteomes" id="UP000759131">
    <property type="component" value="Unassembled WGS sequence"/>
</dbReference>
<gene>
    <name evidence="2" type="ORF">OSB1V03_LOCUS14495</name>
</gene>
<dbReference type="InterPro" id="IPR032675">
    <property type="entry name" value="LRR_dom_sf"/>
</dbReference>
<keyword evidence="1" id="KW-0732">Signal</keyword>
<evidence type="ECO:0000313" key="2">
    <source>
        <dbReference type="EMBL" id="CAD7634099.1"/>
    </source>
</evidence>
<feature type="signal peptide" evidence="1">
    <location>
        <begin position="1"/>
        <end position="16"/>
    </location>
</feature>
<dbReference type="EMBL" id="CAJPIZ010013966">
    <property type="protein sequence ID" value="CAG2114529.1"/>
    <property type="molecule type" value="Genomic_DNA"/>
</dbReference>
<feature type="chain" id="PRO_5036211784" evidence="1">
    <location>
        <begin position="17"/>
        <end position="307"/>
    </location>
</feature>
<dbReference type="AlphaFoldDB" id="A0A7R9Q6H1"/>
<proteinExistence type="predicted"/>
<organism evidence="2">
    <name type="scientific">Medioppia subpectinata</name>
    <dbReference type="NCBI Taxonomy" id="1979941"/>
    <lineage>
        <taxon>Eukaryota</taxon>
        <taxon>Metazoa</taxon>
        <taxon>Ecdysozoa</taxon>
        <taxon>Arthropoda</taxon>
        <taxon>Chelicerata</taxon>
        <taxon>Arachnida</taxon>
        <taxon>Acari</taxon>
        <taxon>Acariformes</taxon>
        <taxon>Sarcoptiformes</taxon>
        <taxon>Oribatida</taxon>
        <taxon>Brachypylina</taxon>
        <taxon>Oppioidea</taxon>
        <taxon>Oppiidae</taxon>
        <taxon>Medioppia</taxon>
    </lineage>
</organism>
<protein>
    <submittedName>
        <fullName evidence="2">Uncharacterized protein</fullName>
    </submittedName>
</protein>
<evidence type="ECO:0000256" key="1">
    <source>
        <dbReference type="SAM" id="SignalP"/>
    </source>
</evidence>
<sequence>MTFLFALTTLINSIVGNCPTNVPIGPPCSYVDQSTYCDIRCAGNQPFDIKATLSNLNRRLGADKRVFRQLDLSQLDSLTELPANALGGLQFEYIQLYYTRSLTRIHVNAFNGSVATINRVDIHHVPVTEHVAGDWNLFGAISTLKGLKTLNFLNTGVNNLPSMGLNGLKNLYEVYFFTNPIKSIMHNAFNNLPSMLYLQFKDSSPIDNVADRAFTVGPKSIQYQFNIDFQTQPHTTFSNQAFESIGCPTTITLGTQSTKYLDRNVFEKFLTENAMNRVNDESIDCADSRNQWIKAKYPLVWRGIVFV</sequence>
<dbReference type="Gene3D" id="3.80.10.10">
    <property type="entry name" value="Ribonuclease Inhibitor"/>
    <property type="match status" value="1"/>
</dbReference>
<keyword evidence="3" id="KW-1185">Reference proteome</keyword>
<accession>A0A7R9Q6H1</accession>
<name>A0A7R9Q6H1_9ACAR</name>
<dbReference type="OrthoDB" id="6502080at2759"/>
<reference evidence="2" key="1">
    <citation type="submission" date="2020-11" db="EMBL/GenBank/DDBJ databases">
        <authorList>
            <person name="Tran Van P."/>
        </authorList>
    </citation>
    <scope>NUCLEOTIDE SEQUENCE</scope>
</reference>
<dbReference type="EMBL" id="OC868541">
    <property type="protein sequence ID" value="CAD7634099.1"/>
    <property type="molecule type" value="Genomic_DNA"/>
</dbReference>
<dbReference type="SUPFAM" id="SSF52058">
    <property type="entry name" value="L domain-like"/>
    <property type="match status" value="1"/>
</dbReference>